<organism evidence="1 2">
    <name type="scientific">Mycobacterium pseudoshottsii</name>
    <dbReference type="NCBI Taxonomy" id="265949"/>
    <lineage>
        <taxon>Bacteria</taxon>
        <taxon>Bacillati</taxon>
        <taxon>Actinomycetota</taxon>
        <taxon>Actinomycetes</taxon>
        <taxon>Mycobacteriales</taxon>
        <taxon>Mycobacteriaceae</taxon>
        <taxon>Mycobacterium</taxon>
        <taxon>Mycobacterium ulcerans group</taxon>
    </lineage>
</organism>
<accession>A0A9N7LMK9</accession>
<evidence type="ECO:0000313" key="1">
    <source>
        <dbReference type="EMBL" id="BDN80736.1"/>
    </source>
</evidence>
<proteinExistence type="predicted"/>
<gene>
    <name evidence="1" type="ORF">NJB1907Z4_C09510</name>
</gene>
<evidence type="ECO:0000313" key="2">
    <source>
        <dbReference type="Proteomes" id="UP001058626"/>
    </source>
</evidence>
<sequence length="125" mass="13374">MIVAAAARLAICSVEPRPAKSVAAPASNSGAAITYDMVSFGPVNIGWALYRWLIVVDGNNLSVLVPNFGRSADSVSRVTVGGGSAVLARGSRKMRDAQIIFPDISRFRMSEAIMPRRESVIPELR</sequence>
<reference evidence="1" key="1">
    <citation type="submission" date="2022-06" db="EMBL/GenBank/DDBJ databases">
        <title>Complete genome sequence of Mycobacterium pseudoshottsii NJB1907-Z4.</title>
        <authorList>
            <person name="Komine T."/>
            <person name="Fukano H."/>
            <person name="Wada S."/>
        </authorList>
    </citation>
    <scope>NUCLEOTIDE SEQUENCE</scope>
    <source>
        <strain evidence="1">NJB1907-Z4</strain>
    </source>
</reference>
<dbReference type="Proteomes" id="UP001058626">
    <property type="component" value="Chromosome"/>
</dbReference>
<dbReference type="EMBL" id="AP026367">
    <property type="protein sequence ID" value="BDN80736.1"/>
    <property type="molecule type" value="Genomic_DNA"/>
</dbReference>
<protein>
    <submittedName>
        <fullName evidence="1">Uncharacterized protein</fullName>
    </submittedName>
</protein>
<name>A0A9N7LMK9_9MYCO</name>
<keyword evidence="2" id="KW-1185">Reference proteome</keyword>
<dbReference type="AlphaFoldDB" id="A0A9N7LMK9"/>